<dbReference type="EMBL" id="ABWL02000002">
    <property type="protein sequence ID" value="EFE10177.1"/>
    <property type="molecule type" value="Genomic_DNA"/>
</dbReference>
<gene>
    <name evidence="1" type="ORF">CIT292_06345</name>
</gene>
<sequence length="56" mass="6770">MATERDIYIKNDTFQNLFISRYKKQYFFIFLLTFTTVIKQDSIAPAHDYNKLSLQE</sequence>
<dbReference type="AlphaFoldDB" id="D4B7U1"/>
<comment type="caution">
    <text evidence="1">The sequence shown here is derived from an EMBL/GenBank/DDBJ whole genome shotgun (WGS) entry which is preliminary data.</text>
</comment>
<accession>D4B7U1</accession>
<name>D4B7U1_9ENTR</name>
<dbReference type="Proteomes" id="UP000003880">
    <property type="component" value="Unassembled WGS sequence"/>
</dbReference>
<organism evidence="1 2">
    <name type="scientific">Citrobacter youngae ATCC 29220</name>
    <dbReference type="NCBI Taxonomy" id="500640"/>
    <lineage>
        <taxon>Bacteria</taxon>
        <taxon>Pseudomonadati</taxon>
        <taxon>Pseudomonadota</taxon>
        <taxon>Gammaproteobacteria</taxon>
        <taxon>Enterobacterales</taxon>
        <taxon>Enterobacteriaceae</taxon>
        <taxon>Citrobacter</taxon>
        <taxon>Citrobacter freundii complex</taxon>
    </lineage>
</organism>
<reference evidence="1 2" key="1">
    <citation type="submission" date="2010-02" db="EMBL/GenBank/DDBJ databases">
        <authorList>
            <person name="Weinstock G."/>
            <person name="Sodergren E."/>
            <person name="Clifton S."/>
            <person name="Fulton L."/>
            <person name="Fulton B."/>
            <person name="Courtney L."/>
            <person name="Fronick C."/>
            <person name="Harrison M."/>
            <person name="Strong C."/>
            <person name="Farmer C."/>
            <person name="Delahaunty K."/>
            <person name="Markovic C."/>
            <person name="Hall O."/>
            <person name="Minx P."/>
            <person name="Tomlinson C."/>
            <person name="Mitreva M."/>
            <person name="Nelson J."/>
            <person name="Hou S."/>
            <person name="Wollam A."/>
            <person name="Pepin K.H."/>
            <person name="Johnson M."/>
            <person name="Bhonagiri V."/>
            <person name="Zhang X."/>
            <person name="Suruliraj S."/>
            <person name="Warren W."/>
            <person name="Chinwalla A."/>
            <person name="Mardis E.R."/>
            <person name="Wilson R.K."/>
        </authorList>
    </citation>
    <scope>NUCLEOTIDE SEQUENCE [LARGE SCALE GENOMIC DNA]</scope>
    <source>
        <strain evidence="1 2">ATCC 29220</strain>
    </source>
</reference>
<dbReference type="HOGENOM" id="CLU_3005888_0_0_6"/>
<proteinExistence type="predicted"/>
<evidence type="ECO:0000313" key="2">
    <source>
        <dbReference type="Proteomes" id="UP000003880"/>
    </source>
</evidence>
<protein>
    <submittedName>
        <fullName evidence="1">Uncharacterized protein</fullName>
    </submittedName>
</protein>
<evidence type="ECO:0000313" key="1">
    <source>
        <dbReference type="EMBL" id="EFE10177.1"/>
    </source>
</evidence>